<dbReference type="EMBL" id="QJKJ01007191">
    <property type="protein sequence ID" value="RDX83968.1"/>
    <property type="molecule type" value="Genomic_DNA"/>
</dbReference>
<evidence type="ECO:0000259" key="1">
    <source>
        <dbReference type="PROSITE" id="PS50994"/>
    </source>
</evidence>
<dbReference type="OrthoDB" id="1903608at2759"/>
<feature type="non-terminal residue" evidence="2">
    <location>
        <position position="1"/>
    </location>
</feature>
<sequence length="281" mass="32367">MAISRRHEMPQQPILFCEVFDVCGVDFMGSFPVSNGYSYILLAVDYVLRWVEAIATKTNDAKVVMDFLKSNIFCRFGEPKALISDQGSHFCNRAISALLQKYGVDWSQLLEDALWAHITRYRTPLGMSPYRIVFGKACHLLAIKQCNLAYDQAGRQRKFQLQELDELRLEAYENSRIYKQKVKQFHDQQVLRKEFQVGQRVPLFNSCLKLIVGKLRSRWDGPFVITIVFPYGVVELKDQHTNNTFQVNGHQIKFFHEGPAPIVGETETISLMEPILLDDTP</sequence>
<dbReference type="InterPro" id="IPR012337">
    <property type="entry name" value="RNaseH-like_sf"/>
</dbReference>
<protein>
    <submittedName>
        <fullName evidence="2">Gag-pol</fullName>
    </submittedName>
</protein>
<dbReference type="InterPro" id="IPR001584">
    <property type="entry name" value="Integrase_cat-core"/>
</dbReference>
<organism evidence="2 3">
    <name type="scientific">Mucuna pruriens</name>
    <name type="common">Velvet bean</name>
    <name type="synonym">Dolichos pruriens</name>
    <dbReference type="NCBI Taxonomy" id="157652"/>
    <lineage>
        <taxon>Eukaryota</taxon>
        <taxon>Viridiplantae</taxon>
        <taxon>Streptophyta</taxon>
        <taxon>Embryophyta</taxon>
        <taxon>Tracheophyta</taxon>
        <taxon>Spermatophyta</taxon>
        <taxon>Magnoliopsida</taxon>
        <taxon>eudicotyledons</taxon>
        <taxon>Gunneridae</taxon>
        <taxon>Pentapetalae</taxon>
        <taxon>rosids</taxon>
        <taxon>fabids</taxon>
        <taxon>Fabales</taxon>
        <taxon>Fabaceae</taxon>
        <taxon>Papilionoideae</taxon>
        <taxon>50 kb inversion clade</taxon>
        <taxon>NPAAA clade</taxon>
        <taxon>indigoferoid/millettioid clade</taxon>
        <taxon>Phaseoleae</taxon>
        <taxon>Mucuna</taxon>
    </lineage>
</organism>
<gene>
    <name evidence="2" type="primary">gag-pol</name>
    <name evidence="2" type="ORF">CR513_35049</name>
</gene>
<dbReference type="GO" id="GO:0003676">
    <property type="term" value="F:nucleic acid binding"/>
    <property type="evidence" value="ECO:0007669"/>
    <property type="project" value="InterPro"/>
</dbReference>
<accession>A0A371G0A1</accession>
<dbReference type="GO" id="GO:0015074">
    <property type="term" value="P:DNA integration"/>
    <property type="evidence" value="ECO:0007669"/>
    <property type="project" value="InterPro"/>
</dbReference>
<dbReference type="PROSITE" id="PS50994">
    <property type="entry name" value="INTEGRASE"/>
    <property type="match status" value="1"/>
</dbReference>
<dbReference type="PANTHER" id="PTHR47266">
    <property type="entry name" value="ENDONUCLEASE-RELATED"/>
    <property type="match status" value="1"/>
</dbReference>
<dbReference type="AlphaFoldDB" id="A0A371G0A1"/>
<keyword evidence="3" id="KW-1185">Reference proteome</keyword>
<dbReference type="InterPro" id="IPR036397">
    <property type="entry name" value="RNaseH_sf"/>
</dbReference>
<dbReference type="InterPro" id="IPR052160">
    <property type="entry name" value="Gypsy_RT_Integrase-like"/>
</dbReference>
<dbReference type="Gene3D" id="3.30.420.10">
    <property type="entry name" value="Ribonuclease H-like superfamily/Ribonuclease H"/>
    <property type="match status" value="2"/>
</dbReference>
<evidence type="ECO:0000313" key="2">
    <source>
        <dbReference type="EMBL" id="RDX83968.1"/>
    </source>
</evidence>
<dbReference type="Pfam" id="PF00665">
    <property type="entry name" value="rve"/>
    <property type="match status" value="1"/>
</dbReference>
<reference evidence="2" key="1">
    <citation type="submission" date="2018-05" db="EMBL/GenBank/DDBJ databases">
        <title>Draft genome of Mucuna pruriens seed.</title>
        <authorList>
            <person name="Nnadi N.E."/>
            <person name="Vos R."/>
            <person name="Hasami M.H."/>
            <person name="Devisetty U.K."/>
            <person name="Aguiy J.C."/>
        </authorList>
    </citation>
    <scope>NUCLEOTIDE SEQUENCE [LARGE SCALE GENOMIC DNA]</scope>
    <source>
        <strain evidence="2">JCA_2017</strain>
    </source>
</reference>
<dbReference type="Proteomes" id="UP000257109">
    <property type="component" value="Unassembled WGS sequence"/>
</dbReference>
<proteinExistence type="predicted"/>
<dbReference type="SUPFAM" id="SSF53098">
    <property type="entry name" value="Ribonuclease H-like"/>
    <property type="match status" value="1"/>
</dbReference>
<comment type="caution">
    <text evidence="2">The sequence shown here is derived from an EMBL/GenBank/DDBJ whole genome shotgun (WGS) entry which is preliminary data.</text>
</comment>
<feature type="domain" description="Integrase catalytic" evidence="1">
    <location>
        <begin position="9"/>
        <end position="105"/>
    </location>
</feature>
<name>A0A371G0A1_MUCPR</name>
<evidence type="ECO:0000313" key="3">
    <source>
        <dbReference type="Proteomes" id="UP000257109"/>
    </source>
</evidence>